<dbReference type="PANTHER" id="PTHR46093">
    <property type="entry name" value="ACYL-COA-BINDING DOMAIN-CONTAINING PROTEIN 5"/>
    <property type="match status" value="1"/>
</dbReference>
<dbReference type="SUPFAM" id="SSF117281">
    <property type="entry name" value="Kelch motif"/>
    <property type="match status" value="1"/>
</dbReference>
<evidence type="ECO:0000313" key="6">
    <source>
        <dbReference type="Proteomes" id="UP000041254"/>
    </source>
</evidence>
<keyword evidence="1" id="KW-0880">Kelch repeat</keyword>
<keyword evidence="4" id="KW-0732">Signal</keyword>
<evidence type="ECO:0008006" key="7">
    <source>
        <dbReference type="Google" id="ProtNLM"/>
    </source>
</evidence>
<dbReference type="STRING" id="1169540.A0A0G4H2W3"/>
<dbReference type="InterPro" id="IPR015915">
    <property type="entry name" value="Kelch-typ_b-propeller"/>
</dbReference>
<proteinExistence type="predicted"/>
<organism evidence="5 6">
    <name type="scientific">Vitrella brassicaformis (strain CCMP3155)</name>
    <dbReference type="NCBI Taxonomy" id="1169540"/>
    <lineage>
        <taxon>Eukaryota</taxon>
        <taxon>Sar</taxon>
        <taxon>Alveolata</taxon>
        <taxon>Colpodellida</taxon>
        <taxon>Vitrellaceae</taxon>
        <taxon>Vitrella</taxon>
    </lineage>
</organism>
<dbReference type="PhylomeDB" id="A0A0G4H2W3"/>
<protein>
    <recommendedName>
        <fullName evidence="7">Galactose oxidase</fullName>
    </recommendedName>
</protein>
<dbReference type="Pfam" id="PF24681">
    <property type="entry name" value="Kelch_KLHDC2_KLHL20_DRC7"/>
    <property type="match status" value="1"/>
</dbReference>
<keyword evidence="6" id="KW-1185">Reference proteome</keyword>
<feature type="signal peptide" evidence="4">
    <location>
        <begin position="1"/>
        <end position="17"/>
    </location>
</feature>
<evidence type="ECO:0000256" key="4">
    <source>
        <dbReference type="SAM" id="SignalP"/>
    </source>
</evidence>
<dbReference type="PANTHER" id="PTHR46093:SF18">
    <property type="entry name" value="FIBRONECTIN TYPE-III DOMAIN-CONTAINING PROTEIN"/>
    <property type="match status" value="1"/>
</dbReference>
<reference evidence="5 6" key="1">
    <citation type="submission" date="2014-11" db="EMBL/GenBank/DDBJ databases">
        <authorList>
            <person name="Zhu J."/>
            <person name="Qi W."/>
            <person name="Song R."/>
        </authorList>
    </citation>
    <scope>NUCLEOTIDE SEQUENCE [LARGE SCALE GENOMIC DNA]</scope>
</reference>
<keyword evidence="2" id="KW-0677">Repeat</keyword>
<dbReference type="AlphaFoldDB" id="A0A0G4H2W3"/>
<evidence type="ECO:0000256" key="1">
    <source>
        <dbReference type="ARBA" id="ARBA00022441"/>
    </source>
</evidence>
<evidence type="ECO:0000256" key="2">
    <source>
        <dbReference type="ARBA" id="ARBA00022737"/>
    </source>
</evidence>
<evidence type="ECO:0000256" key="3">
    <source>
        <dbReference type="SAM" id="MobiDB-lite"/>
    </source>
</evidence>
<dbReference type="OMA" id="WLVGGWD"/>
<dbReference type="OrthoDB" id="10251809at2759"/>
<dbReference type="InParanoid" id="A0A0G4H2W3"/>
<dbReference type="Gene3D" id="2.120.10.80">
    <property type="entry name" value="Kelch-type beta propeller"/>
    <property type="match status" value="2"/>
</dbReference>
<sequence length="414" mass="45495">MIFANLIFVLSIPAAKAVSATHRQHPPSFLSSPRATSSFLSSRRRHARHSRPCTMAAPTVELTWEAKGITSSPTLPRSGHCAVTLPKGHEYDVLVFGGYTEDESLMEDRGPMGQVPKREVTNEGWLYSVDKDEWKQIAYEGDVPQPRLVAQTVVVDDKMWLIGGWNPSGAEGPSTILNDVWTLDLNTYKWSSHPGLQEQLQPISRFQAAVIGKKIYLHTHRSLDDILVIDTQNETVEKLPISSPSGASPPASRGLHSMVALDDRTLLIFGGAPQRGGFLNDVWTIDLQDNKWTDMTSKIEGQGPGPCCSTAMVKVDNGVLMWGGAERPGQEGEMEGLQPLDEAFLLRTDTDPWRWESVSVAGGADARPLPRNAHTMSLLPPREAGEMAEVVVHGGWWAFVKTYGDTFVGHLKAL</sequence>
<feature type="chain" id="PRO_5005191525" description="Galactose oxidase" evidence="4">
    <location>
        <begin position="18"/>
        <end position="414"/>
    </location>
</feature>
<dbReference type="VEuPathDB" id="CryptoDB:Vbra_19494"/>
<accession>A0A0G4H2W3</accession>
<gene>
    <name evidence="5" type="ORF">Vbra_19494</name>
</gene>
<dbReference type="Proteomes" id="UP000041254">
    <property type="component" value="Unassembled WGS sequence"/>
</dbReference>
<evidence type="ECO:0000313" key="5">
    <source>
        <dbReference type="EMBL" id="CEM38027.1"/>
    </source>
</evidence>
<name>A0A0G4H2W3_VITBC</name>
<feature type="compositionally biased region" description="Basic residues" evidence="3">
    <location>
        <begin position="42"/>
        <end position="51"/>
    </location>
</feature>
<dbReference type="EMBL" id="CDMY01000964">
    <property type="protein sequence ID" value="CEM38027.1"/>
    <property type="molecule type" value="Genomic_DNA"/>
</dbReference>
<feature type="region of interest" description="Disordered" evidence="3">
    <location>
        <begin position="23"/>
        <end position="51"/>
    </location>
</feature>